<name>L8JYA1_9BACT</name>
<evidence type="ECO:0000313" key="1">
    <source>
        <dbReference type="EMBL" id="ELR72182.1"/>
    </source>
</evidence>
<reference evidence="1 2" key="1">
    <citation type="submission" date="2012-12" db="EMBL/GenBank/DDBJ databases">
        <title>Genome assembly of Fulvivirga imtechensis AK7.</title>
        <authorList>
            <person name="Nupur N."/>
            <person name="Khatri I."/>
            <person name="Kumar R."/>
            <person name="Subramanian S."/>
            <person name="Pinnaka A."/>
        </authorList>
    </citation>
    <scope>NUCLEOTIDE SEQUENCE [LARGE SCALE GENOMIC DNA]</scope>
    <source>
        <strain evidence="1 2">AK7</strain>
    </source>
</reference>
<protein>
    <recommendedName>
        <fullName evidence="3">Response regulatory domain-containing protein</fullName>
    </recommendedName>
</protein>
<accession>L8JYA1</accession>
<dbReference type="Proteomes" id="UP000011135">
    <property type="component" value="Unassembled WGS sequence"/>
</dbReference>
<sequence>MRLFLYIHITKEKFHFSSDLPVLIRSLAPDVTFFDVDNYSDNVTVDTALKAIRESTKTFIFIEAEPGPEPGKLLHLISKITKLKCPVVIFYQGAHEMLDKLMITLKRKTAVSEKENLAEAVRHFF</sequence>
<gene>
    <name evidence="1" type="ORF">C900_01736</name>
</gene>
<comment type="caution">
    <text evidence="1">The sequence shown here is derived from an EMBL/GenBank/DDBJ whole genome shotgun (WGS) entry which is preliminary data.</text>
</comment>
<evidence type="ECO:0008006" key="3">
    <source>
        <dbReference type="Google" id="ProtNLM"/>
    </source>
</evidence>
<dbReference type="STRING" id="1237149.C900_01736"/>
<dbReference type="EMBL" id="AMZN01000026">
    <property type="protein sequence ID" value="ELR72182.1"/>
    <property type="molecule type" value="Genomic_DNA"/>
</dbReference>
<keyword evidence="2" id="KW-1185">Reference proteome</keyword>
<organism evidence="1 2">
    <name type="scientific">Fulvivirga imtechensis AK7</name>
    <dbReference type="NCBI Taxonomy" id="1237149"/>
    <lineage>
        <taxon>Bacteria</taxon>
        <taxon>Pseudomonadati</taxon>
        <taxon>Bacteroidota</taxon>
        <taxon>Cytophagia</taxon>
        <taxon>Cytophagales</taxon>
        <taxon>Fulvivirgaceae</taxon>
        <taxon>Fulvivirga</taxon>
    </lineage>
</organism>
<dbReference type="RefSeq" id="WP_009579175.1">
    <property type="nucleotide sequence ID" value="NZ_AMZN01000026.1"/>
</dbReference>
<dbReference type="AlphaFoldDB" id="L8JYA1"/>
<proteinExistence type="predicted"/>
<evidence type="ECO:0000313" key="2">
    <source>
        <dbReference type="Proteomes" id="UP000011135"/>
    </source>
</evidence>